<proteinExistence type="predicted"/>
<dbReference type="SUPFAM" id="SSF56024">
    <property type="entry name" value="Phospholipase D/nuclease"/>
    <property type="match status" value="1"/>
</dbReference>
<dbReference type="EMBL" id="LT629748">
    <property type="protein sequence ID" value="SDS82816.1"/>
    <property type="molecule type" value="Genomic_DNA"/>
</dbReference>
<evidence type="ECO:0000259" key="1">
    <source>
        <dbReference type="PROSITE" id="PS51192"/>
    </source>
</evidence>
<organism evidence="2 3">
    <name type="scientific">Halopseudomonas litoralis</name>
    <dbReference type="NCBI Taxonomy" id="797277"/>
    <lineage>
        <taxon>Bacteria</taxon>
        <taxon>Pseudomonadati</taxon>
        <taxon>Pseudomonadota</taxon>
        <taxon>Gammaproteobacteria</taxon>
        <taxon>Pseudomonadales</taxon>
        <taxon>Pseudomonadaceae</taxon>
        <taxon>Halopseudomonas</taxon>
    </lineage>
</organism>
<dbReference type="InterPro" id="IPR006935">
    <property type="entry name" value="Helicase/UvrB_N"/>
</dbReference>
<dbReference type="Gene3D" id="3.40.50.300">
    <property type="entry name" value="P-loop containing nucleotide triphosphate hydrolases"/>
    <property type="match status" value="1"/>
</dbReference>
<dbReference type="Gene3D" id="3.30.870.10">
    <property type="entry name" value="Endonuclease Chain A"/>
    <property type="match status" value="1"/>
</dbReference>
<keyword evidence="3" id="KW-1185">Reference proteome</keyword>
<dbReference type="AlphaFoldDB" id="A0A1H1VEH8"/>
<dbReference type="InterPro" id="IPR050742">
    <property type="entry name" value="Helicase_Restrict-Modif_Enz"/>
</dbReference>
<dbReference type="RefSeq" id="WP_197674202.1">
    <property type="nucleotide sequence ID" value="NZ_LT629748.1"/>
</dbReference>
<dbReference type="InterPro" id="IPR027417">
    <property type="entry name" value="P-loop_NTPase"/>
</dbReference>
<sequence>MTKKLIVGGTENPFLPHLCASIHEADEIEMAVAFVKSTGLRLLMPDLLDALTRTEGPSAANIRIITSDYLGVTDPEALRLLMLLQEQGAEIKVYEAASSSFHMKAYLFAGGSLESPSWGRAFIGSSNISRQALQHGLEWNYRVDYPGDDGYLESRGRFEELFHNPRAVPLTDTWIDDYERRRVQPLQPVEAGSNESDPPPTPTPIQDEALQALIATREEGYTRGLVVLATGLGKTWLSAFDVVQMGARRVLFVAHREEILNQAAATFARIRPSAWIGFYQGQQRDTQVDVLCASVQTLGKVEHLERFKPQHFDYIVIDEFHHASAPTYHRLLSYFAPSFMLGLTATPDRTD</sequence>
<dbReference type="GO" id="GO:0016787">
    <property type="term" value="F:hydrolase activity"/>
    <property type="evidence" value="ECO:0007669"/>
    <property type="project" value="InterPro"/>
</dbReference>
<dbReference type="GO" id="GO:0003677">
    <property type="term" value="F:DNA binding"/>
    <property type="evidence" value="ECO:0007669"/>
    <property type="project" value="InterPro"/>
</dbReference>
<evidence type="ECO:0000313" key="2">
    <source>
        <dbReference type="EMBL" id="SDS82816.1"/>
    </source>
</evidence>
<dbReference type="SUPFAM" id="SSF52540">
    <property type="entry name" value="P-loop containing nucleoside triphosphate hydrolases"/>
    <property type="match status" value="1"/>
</dbReference>
<dbReference type="PANTHER" id="PTHR47396">
    <property type="entry name" value="TYPE I RESTRICTION ENZYME ECOKI R PROTEIN"/>
    <property type="match status" value="1"/>
</dbReference>
<dbReference type="SMART" id="SM00487">
    <property type="entry name" value="DEXDc"/>
    <property type="match status" value="1"/>
</dbReference>
<feature type="domain" description="Helicase ATP-binding" evidence="1">
    <location>
        <begin position="215"/>
        <end position="351"/>
    </location>
</feature>
<dbReference type="Proteomes" id="UP000243426">
    <property type="component" value="Chromosome I"/>
</dbReference>
<gene>
    <name evidence="2" type="ORF">SAMN05216198_2890</name>
</gene>
<protein>
    <submittedName>
        <fullName evidence="2">PLD-like domain-containing protein</fullName>
    </submittedName>
</protein>
<dbReference type="InterPro" id="IPR025202">
    <property type="entry name" value="PLD-like_dom"/>
</dbReference>
<dbReference type="InterPro" id="IPR014001">
    <property type="entry name" value="Helicase_ATP-bd"/>
</dbReference>
<dbReference type="GO" id="GO:0005524">
    <property type="term" value="F:ATP binding"/>
    <property type="evidence" value="ECO:0007669"/>
    <property type="project" value="InterPro"/>
</dbReference>
<dbReference type="Pfam" id="PF13091">
    <property type="entry name" value="PLDc_2"/>
    <property type="match status" value="1"/>
</dbReference>
<dbReference type="STRING" id="797277.SAMN05216198_2890"/>
<accession>A0A1H1VEH8</accession>
<dbReference type="CDD" id="cd18032">
    <property type="entry name" value="DEXHc_RE_I_III_res"/>
    <property type="match status" value="1"/>
</dbReference>
<name>A0A1H1VEH8_9GAMM</name>
<evidence type="ECO:0000313" key="3">
    <source>
        <dbReference type="Proteomes" id="UP000243426"/>
    </source>
</evidence>
<dbReference type="GO" id="GO:0005829">
    <property type="term" value="C:cytosol"/>
    <property type="evidence" value="ECO:0007669"/>
    <property type="project" value="TreeGrafter"/>
</dbReference>
<dbReference type="CDD" id="cd09205">
    <property type="entry name" value="PLDc_N_DEXD_b3"/>
    <property type="match status" value="1"/>
</dbReference>
<dbReference type="Pfam" id="PF04851">
    <property type="entry name" value="ResIII"/>
    <property type="match status" value="1"/>
</dbReference>
<dbReference type="PANTHER" id="PTHR47396:SF1">
    <property type="entry name" value="ATP-DEPENDENT HELICASE IRC3-RELATED"/>
    <property type="match status" value="1"/>
</dbReference>
<dbReference type="PROSITE" id="PS51192">
    <property type="entry name" value="HELICASE_ATP_BIND_1"/>
    <property type="match status" value="1"/>
</dbReference>
<reference evidence="3" key="1">
    <citation type="submission" date="2016-10" db="EMBL/GenBank/DDBJ databases">
        <authorList>
            <person name="Varghese N."/>
            <person name="Submissions S."/>
        </authorList>
    </citation>
    <scope>NUCLEOTIDE SEQUENCE [LARGE SCALE GENOMIC DNA]</scope>
    <source>
        <strain evidence="3">2SM5</strain>
    </source>
</reference>